<reference evidence="1 2" key="1">
    <citation type="journal article" date="2019" name="Front. Microbiol.">
        <title>Ammonia Oxidation by the Arctic Terrestrial Thaumarchaeote Candidatus Nitrosocosmicus arcticus Is Stimulated by Increasing Temperatures.</title>
        <authorList>
            <person name="Alves R.J.E."/>
            <person name="Kerou M."/>
            <person name="Zappe A."/>
            <person name="Bittner R."/>
            <person name="Abby S.S."/>
            <person name="Schmidt H.A."/>
            <person name="Pfeifer K."/>
            <person name="Schleper C."/>
        </authorList>
    </citation>
    <scope>NUCLEOTIDE SEQUENCE [LARGE SCALE GENOMIC DNA]</scope>
    <source>
        <strain evidence="1 2">Kfb</strain>
    </source>
</reference>
<sequence>MKIQKRVRNLTYSQSIIVRPTINYEKFGFKMGMLHIYLREGNIDEIATRVREIEGIEFVEVHIGNSDIIGKVLYKYSKELLNITSHIRKTRTVEKLVWSEMIYRIYSKNNPFQFTKKVI</sequence>
<dbReference type="SUPFAM" id="SSF54909">
    <property type="entry name" value="Dimeric alpha+beta barrel"/>
    <property type="match status" value="1"/>
</dbReference>
<name>A0A557SY61_9ARCH</name>
<evidence type="ECO:0008006" key="3">
    <source>
        <dbReference type="Google" id="ProtNLM"/>
    </source>
</evidence>
<dbReference type="RefSeq" id="WP_144729036.1">
    <property type="nucleotide sequence ID" value="NZ_ML675579.1"/>
</dbReference>
<keyword evidence="2" id="KW-1185">Reference proteome</keyword>
<protein>
    <recommendedName>
        <fullName evidence="3">Transcription regulator AsnC/Lrp ligand binding domain-containing protein</fullName>
    </recommendedName>
</protein>
<dbReference type="Proteomes" id="UP000315289">
    <property type="component" value="Unassembled WGS sequence"/>
</dbReference>
<evidence type="ECO:0000313" key="1">
    <source>
        <dbReference type="EMBL" id="TVP41544.1"/>
    </source>
</evidence>
<dbReference type="AlphaFoldDB" id="A0A557SY61"/>
<proteinExistence type="predicted"/>
<dbReference type="Gene3D" id="3.30.70.920">
    <property type="match status" value="1"/>
</dbReference>
<gene>
    <name evidence="1" type="ORF">NARC_30259</name>
</gene>
<comment type="caution">
    <text evidence="1">The sequence shown here is derived from an EMBL/GenBank/DDBJ whole genome shotgun (WGS) entry which is preliminary data.</text>
</comment>
<evidence type="ECO:0000313" key="2">
    <source>
        <dbReference type="Proteomes" id="UP000315289"/>
    </source>
</evidence>
<dbReference type="OrthoDB" id="6536at2157"/>
<dbReference type="EMBL" id="VOAH01000003">
    <property type="protein sequence ID" value="TVP41544.1"/>
    <property type="molecule type" value="Genomic_DNA"/>
</dbReference>
<accession>A0A557SY61</accession>
<dbReference type="InterPro" id="IPR011008">
    <property type="entry name" value="Dimeric_a/b-barrel"/>
</dbReference>
<organism evidence="1 2">
    <name type="scientific">Candidatus Nitrosocosmicus arcticus</name>
    <dbReference type="NCBI Taxonomy" id="2035267"/>
    <lineage>
        <taxon>Archaea</taxon>
        <taxon>Nitrososphaerota</taxon>
        <taxon>Nitrososphaeria</taxon>
        <taxon>Nitrososphaerales</taxon>
        <taxon>Nitrososphaeraceae</taxon>
        <taxon>Candidatus Nitrosocosmicus</taxon>
    </lineage>
</organism>